<evidence type="ECO:0000313" key="5">
    <source>
        <dbReference type="Proteomes" id="UP000054007"/>
    </source>
</evidence>
<sequence>MAVAHYERFLINNVQAISSAESTIRSMTWFLPGRFKDGELVSEGLSALLNTTSMYHDTLLAQVVQANPKYKALIPPSLHSRYTRAWSIKSDMYKWAARALELIRFTELLLEMALRRKVSPQNRWRGIVLLEVIKAGLRLLLLRITRKPLLQPPIPEREFDPTALPDIPQPSQSDEGSSSEGTPEHLKNNRELPHPLISPPPTRSATAVEDYLLPKALSTNSVKPSLSLLRSLSGPKEWTAEIIYVLRPLVYASLLASKKPSRALPAVLALEFITRSLRRNASPAAQLERQEYASRDKDMLWYLLRDSIWRDYTRPKLDAVAERTLRTPIVGLFGSLLKDWIPLIDEYYYYTAP</sequence>
<keyword evidence="2" id="KW-0962">Peroxisome biogenesis</keyword>
<feature type="compositionally biased region" description="Basic and acidic residues" evidence="3">
    <location>
        <begin position="182"/>
        <end position="193"/>
    </location>
</feature>
<keyword evidence="2" id="KW-0576">Peroxisome</keyword>
<dbReference type="PANTHER" id="PTHR13299:SF0">
    <property type="entry name" value="PEROXISOMAL MEMBRANE PROTEIN PEX16"/>
    <property type="match status" value="1"/>
</dbReference>
<dbReference type="Pfam" id="PF08610">
    <property type="entry name" value="Pex16"/>
    <property type="match status" value="1"/>
</dbReference>
<dbReference type="InterPro" id="IPR013919">
    <property type="entry name" value="Pex16"/>
</dbReference>
<organism evidence="4 5">
    <name type="scientific">Cylindrobasidium torrendii FP15055 ss-10</name>
    <dbReference type="NCBI Taxonomy" id="1314674"/>
    <lineage>
        <taxon>Eukaryota</taxon>
        <taxon>Fungi</taxon>
        <taxon>Dikarya</taxon>
        <taxon>Basidiomycota</taxon>
        <taxon>Agaricomycotina</taxon>
        <taxon>Agaricomycetes</taxon>
        <taxon>Agaricomycetidae</taxon>
        <taxon>Agaricales</taxon>
        <taxon>Marasmiineae</taxon>
        <taxon>Physalacriaceae</taxon>
        <taxon>Cylindrobasidium</taxon>
    </lineage>
</organism>
<reference evidence="4 5" key="1">
    <citation type="journal article" date="2015" name="Fungal Genet. Biol.">
        <title>Evolution of novel wood decay mechanisms in Agaricales revealed by the genome sequences of Fistulina hepatica and Cylindrobasidium torrendii.</title>
        <authorList>
            <person name="Floudas D."/>
            <person name="Held B.W."/>
            <person name="Riley R."/>
            <person name="Nagy L.G."/>
            <person name="Koehler G."/>
            <person name="Ransdell A.S."/>
            <person name="Younus H."/>
            <person name="Chow J."/>
            <person name="Chiniquy J."/>
            <person name="Lipzen A."/>
            <person name="Tritt A."/>
            <person name="Sun H."/>
            <person name="Haridas S."/>
            <person name="LaButti K."/>
            <person name="Ohm R.A."/>
            <person name="Kues U."/>
            <person name="Blanchette R.A."/>
            <person name="Grigoriev I.V."/>
            <person name="Minto R.E."/>
            <person name="Hibbett D.S."/>
        </authorList>
    </citation>
    <scope>NUCLEOTIDE SEQUENCE [LARGE SCALE GENOMIC DNA]</scope>
    <source>
        <strain evidence="4 5">FP15055 ss-10</strain>
    </source>
</reference>
<evidence type="ECO:0000256" key="1">
    <source>
        <dbReference type="ARBA" id="ARBA00009505"/>
    </source>
</evidence>
<comment type="similarity">
    <text evidence="1 2">Belongs to the peroxin-16 family.</text>
</comment>
<proteinExistence type="inferred from homology"/>
<dbReference type="STRING" id="1314674.A0A0D7B0P3"/>
<feature type="compositionally biased region" description="Polar residues" evidence="3">
    <location>
        <begin position="169"/>
        <end position="181"/>
    </location>
</feature>
<dbReference type="Proteomes" id="UP000054007">
    <property type="component" value="Unassembled WGS sequence"/>
</dbReference>
<dbReference type="GO" id="GO:0007031">
    <property type="term" value="P:peroxisome organization"/>
    <property type="evidence" value="ECO:0007669"/>
    <property type="project" value="UniProtKB-KW"/>
</dbReference>
<name>A0A0D7B0P3_9AGAR</name>
<gene>
    <name evidence="4" type="ORF">CYLTODRAFT_457426</name>
</gene>
<accession>A0A0D7B0P3</accession>
<comment type="subcellular location">
    <subcellularLocation>
        <location evidence="2">Peroxisome membrane</location>
    </subcellularLocation>
</comment>
<keyword evidence="5" id="KW-1185">Reference proteome</keyword>
<evidence type="ECO:0000256" key="3">
    <source>
        <dbReference type="SAM" id="MobiDB-lite"/>
    </source>
</evidence>
<dbReference type="GO" id="GO:0005778">
    <property type="term" value="C:peroxisomal membrane"/>
    <property type="evidence" value="ECO:0007669"/>
    <property type="project" value="UniProtKB-SubCell"/>
</dbReference>
<dbReference type="PANTHER" id="PTHR13299">
    <property type="entry name" value="PEROXISOMAL MEMBRANE PROTEIN PEX16"/>
    <property type="match status" value="1"/>
</dbReference>
<evidence type="ECO:0000256" key="2">
    <source>
        <dbReference type="RuleBase" id="RU365003"/>
    </source>
</evidence>
<feature type="region of interest" description="Disordered" evidence="3">
    <location>
        <begin position="153"/>
        <end position="203"/>
    </location>
</feature>
<dbReference type="AlphaFoldDB" id="A0A0D7B0P3"/>
<dbReference type="OrthoDB" id="2021143at2759"/>
<protein>
    <recommendedName>
        <fullName evidence="2">Peroxisomal membrane protein PEX16</fullName>
    </recommendedName>
</protein>
<evidence type="ECO:0000313" key="4">
    <source>
        <dbReference type="EMBL" id="KIY64188.1"/>
    </source>
</evidence>
<dbReference type="EMBL" id="KN880649">
    <property type="protein sequence ID" value="KIY64188.1"/>
    <property type="molecule type" value="Genomic_DNA"/>
</dbReference>